<feature type="region of interest" description="Disordered" evidence="1">
    <location>
        <begin position="132"/>
        <end position="166"/>
    </location>
</feature>
<organism evidence="2 3">
    <name type="scientific">Halorussus caseinilyticus</name>
    <dbReference type="NCBI Taxonomy" id="3034025"/>
    <lineage>
        <taxon>Archaea</taxon>
        <taxon>Methanobacteriati</taxon>
        <taxon>Methanobacteriota</taxon>
        <taxon>Stenosarchaea group</taxon>
        <taxon>Halobacteria</taxon>
        <taxon>Halobacteriales</taxon>
        <taxon>Haladaptataceae</taxon>
        <taxon>Halorussus</taxon>
    </lineage>
</organism>
<proteinExistence type="predicted"/>
<evidence type="ECO:0000313" key="2">
    <source>
        <dbReference type="EMBL" id="MFC7079834.1"/>
    </source>
</evidence>
<evidence type="ECO:0000256" key="1">
    <source>
        <dbReference type="SAM" id="MobiDB-lite"/>
    </source>
</evidence>
<dbReference type="GeneID" id="79303626"/>
<name>A0ABD5WH57_9EURY</name>
<feature type="compositionally biased region" description="Acidic residues" evidence="1">
    <location>
        <begin position="156"/>
        <end position="166"/>
    </location>
</feature>
<dbReference type="Proteomes" id="UP001596407">
    <property type="component" value="Unassembled WGS sequence"/>
</dbReference>
<feature type="compositionally biased region" description="Basic and acidic residues" evidence="1">
    <location>
        <begin position="144"/>
        <end position="155"/>
    </location>
</feature>
<sequence length="166" mass="19055">MTDPNRERLHAEMDEPFVVFLVGMRINSFWRVWEWLPVLLAMPRMLRELADDDAMLGSRTKPGLRNWMVVQYWRSFEELTEYARDDEAEHLPAWSEYNEKRAASGAVGIWHETYVVGPGDYETVYNNVPPQGLGEAAPLVPATGRRESAAGRLTEDADDSERDDEP</sequence>
<dbReference type="InterPro" id="IPR025444">
    <property type="entry name" value="Monooxy_af470"/>
</dbReference>
<keyword evidence="3" id="KW-1185">Reference proteome</keyword>
<gene>
    <name evidence="2" type="ORF">ACFQJ6_06475</name>
</gene>
<dbReference type="RefSeq" id="WP_276279069.1">
    <property type="nucleotide sequence ID" value="NZ_CP119809.1"/>
</dbReference>
<comment type="caution">
    <text evidence="2">The sequence shown here is derived from an EMBL/GenBank/DDBJ whole genome shotgun (WGS) entry which is preliminary data.</text>
</comment>
<evidence type="ECO:0000313" key="3">
    <source>
        <dbReference type="Proteomes" id="UP001596407"/>
    </source>
</evidence>
<dbReference type="EMBL" id="JBHSZH010000005">
    <property type="protein sequence ID" value="MFC7079834.1"/>
    <property type="molecule type" value="Genomic_DNA"/>
</dbReference>
<protein>
    <submittedName>
        <fullName evidence="2">DUF4188 domain-containing protein</fullName>
    </submittedName>
</protein>
<accession>A0ABD5WH57</accession>
<dbReference type="Pfam" id="PF13826">
    <property type="entry name" value="Monooxy_af470-like"/>
    <property type="match status" value="1"/>
</dbReference>
<dbReference type="AlphaFoldDB" id="A0ABD5WH57"/>
<reference evidence="2 3" key="1">
    <citation type="journal article" date="2019" name="Int. J. Syst. Evol. Microbiol.">
        <title>The Global Catalogue of Microorganisms (GCM) 10K type strain sequencing project: providing services to taxonomists for standard genome sequencing and annotation.</title>
        <authorList>
            <consortium name="The Broad Institute Genomics Platform"/>
            <consortium name="The Broad Institute Genome Sequencing Center for Infectious Disease"/>
            <person name="Wu L."/>
            <person name="Ma J."/>
        </authorList>
    </citation>
    <scope>NUCLEOTIDE SEQUENCE [LARGE SCALE GENOMIC DNA]</scope>
    <source>
        <strain evidence="2 3">DT72</strain>
    </source>
</reference>